<dbReference type="EMBL" id="JAEPQZ010000002">
    <property type="protein sequence ID" value="KAG2184645.1"/>
    <property type="molecule type" value="Genomic_DNA"/>
</dbReference>
<feature type="compositionally biased region" description="Basic and acidic residues" evidence="1">
    <location>
        <begin position="662"/>
        <end position="677"/>
    </location>
</feature>
<dbReference type="PANTHER" id="PTHR21575">
    <property type="entry name" value="PROTEIN HID1"/>
    <property type="match status" value="1"/>
</dbReference>
<comment type="caution">
    <text evidence="2">The sequence shown here is derived from an EMBL/GenBank/DDBJ whole genome shotgun (WGS) entry which is preliminary data.</text>
</comment>
<organism evidence="2 3">
    <name type="scientific">Mortierella isabellina</name>
    <name type="common">Filamentous fungus</name>
    <name type="synonym">Umbelopsis isabellina</name>
    <dbReference type="NCBI Taxonomy" id="91625"/>
    <lineage>
        <taxon>Eukaryota</taxon>
        <taxon>Fungi</taxon>
        <taxon>Fungi incertae sedis</taxon>
        <taxon>Mucoromycota</taxon>
        <taxon>Mucoromycotina</taxon>
        <taxon>Umbelopsidomycetes</taxon>
        <taxon>Umbelopsidales</taxon>
        <taxon>Umbelopsidaceae</taxon>
        <taxon>Umbelopsis</taxon>
    </lineage>
</organism>
<dbReference type="Pfam" id="PF12722">
    <property type="entry name" value="Hid1"/>
    <property type="match status" value="2"/>
</dbReference>
<protein>
    <recommendedName>
        <fullName evidence="4">High-temperature-induced dauer-formation protein</fullName>
    </recommendedName>
</protein>
<evidence type="ECO:0000313" key="3">
    <source>
        <dbReference type="Proteomes" id="UP000654370"/>
    </source>
</evidence>
<feature type="compositionally biased region" description="Low complexity" evidence="1">
    <location>
        <begin position="890"/>
        <end position="899"/>
    </location>
</feature>
<accession>A0A8H7Q332</accession>
<dbReference type="GO" id="GO:0000138">
    <property type="term" value="C:Golgi trans cisterna"/>
    <property type="evidence" value="ECO:0007669"/>
    <property type="project" value="TreeGrafter"/>
</dbReference>
<feature type="region of interest" description="Disordered" evidence="1">
    <location>
        <begin position="341"/>
        <end position="366"/>
    </location>
</feature>
<evidence type="ECO:0000256" key="1">
    <source>
        <dbReference type="SAM" id="MobiDB-lite"/>
    </source>
</evidence>
<dbReference type="PANTHER" id="PTHR21575:SF12">
    <property type="entry name" value="PROTEIN HID1"/>
    <property type="match status" value="1"/>
</dbReference>
<name>A0A8H7Q332_MORIS</name>
<evidence type="ECO:0008006" key="4">
    <source>
        <dbReference type="Google" id="ProtNLM"/>
    </source>
</evidence>
<feature type="compositionally biased region" description="Polar residues" evidence="1">
    <location>
        <begin position="346"/>
        <end position="366"/>
    </location>
</feature>
<dbReference type="AlphaFoldDB" id="A0A8H7Q332"/>
<dbReference type="OrthoDB" id="432953at2759"/>
<proteinExistence type="predicted"/>
<feature type="region of interest" description="Disordered" evidence="1">
    <location>
        <begin position="643"/>
        <end position="703"/>
    </location>
</feature>
<dbReference type="GO" id="GO:0005797">
    <property type="term" value="C:Golgi medial cisterna"/>
    <property type="evidence" value="ECO:0007669"/>
    <property type="project" value="TreeGrafter"/>
</dbReference>
<gene>
    <name evidence="2" type="ORF">INT43_000558</name>
</gene>
<sequence length="909" mass="102263">MGATDSKLAFRKGVFRLFEETNLPANADDYWCQFWTLPESADDVFSLIGAADIRRVRDSARHNLETLIDKLLSKMDLLIHSRDFSANGRSKIHLLNCIRVLTRIMPYVFENPDHGEWENAFFWTNQEVPIPLEMPTNLEGQISTAFGEQQASDQKVQQQYRTIEPRGEKLLKLVLEALFLADFTIPSEIAAGPTNVNYVIWETGVGSSTPIGSSKEIDLNRFETLRLLIVLLSKSMYIAPSVVLSEQDNWIHFVVARTERKIVLALLCSMLNTAAKYNPLGWGLPYNHVVFSDPRELLVVMCLRAVLVLLDYHSPGQAPYGNATVEVRDISTGMARMSVEDEQTPKDMSNTIAQPESPVTDQSSDMSVRSNQVMDNAFRHYLSKLHRPQDFQFLIDGMYRILSNPMLANNTYLPGSTKQVRCHVETMMLCWKLLEINQRFRQYILETERVLDLMVVLLYYAVDNKNNAAQIGLVRMSAFVLQTLSSDRAFGVKLNRSFDGHSSLPNSVRLPMFHGSYADFLIISIYNLIATTRGALTTLYPALILIITNVSPYLKNLSVGSSAKLVSLFNSFSAPGFLLADDSNHKLVEYILEAFNSIIQFQFTDNSNLIYAIIRAHSKFEKLRDFTLSTAIEEIVRVQAAKEERKRQSQQPSLPQPVTVADDSKVSAEDNSKKPEQENAEVITDQQLSDKAKGKLKEQTTPANGDVIAEASVEDKVVLETNVNANAAEMLQRQTSTSSILSQTLAPPNKGQFTPTQEWVDSWKPSLALGPVLTMLDHLVPQVKELCSTQSLTSDSQVLEFLRKVTLVGILPHPQPIQIRRFQWGEALVIWFRSMLWGQAYVFSLTGTGVWNGTNIKLFQIKHEAPPVKPEAARRSGSFVQPQPQPQPQTQPQAQAQTTLHRSPDSEHD</sequence>
<keyword evidence="3" id="KW-1185">Reference proteome</keyword>
<dbReference type="GO" id="GO:0016020">
    <property type="term" value="C:membrane"/>
    <property type="evidence" value="ECO:0007669"/>
    <property type="project" value="TreeGrafter"/>
</dbReference>
<dbReference type="Proteomes" id="UP000654370">
    <property type="component" value="Unassembled WGS sequence"/>
</dbReference>
<evidence type="ECO:0000313" key="2">
    <source>
        <dbReference type="EMBL" id="KAG2184645.1"/>
    </source>
</evidence>
<reference evidence="2" key="1">
    <citation type="submission" date="2020-12" db="EMBL/GenBank/DDBJ databases">
        <title>Metabolic potential, ecology and presence of endohyphal bacteria is reflected in genomic diversity of Mucoromycotina.</title>
        <authorList>
            <person name="Muszewska A."/>
            <person name="Okrasinska A."/>
            <person name="Steczkiewicz K."/>
            <person name="Drgas O."/>
            <person name="Orlowska M."/>
            <person name="Perlinska-Lenart U."/>
            <person name="Aleksandrzak-Piekarczyk T."/>
            <person name="Szatraj K."/>
            <person name="Zielenkiewicz U."/>
            <person name="Pilsyk S."/>
            <person name="Malc E."/>
            <person name="Mieczkowski P."/>
            <person name="Kruszewska J.S."/>
            <person name="Biernat P."/>
            <person name="Pawlowska J."/>
        </authorList>
    </citation>
    <scope>NUCLEOTIDE SEQUENCE</scope>
    <source>
        <strain evidence="2">WA0000067209</strain>
    </source>
</reference>
<dbReference type="InterPro" id="IPR026705">
    <property type="entry name" value="Hid-1/Ecm30"/>
</dbReference>
<feature type="compositionally biased region" description="Basic and acidic residues" evidence="1">
    <location>
        <begin position="688"/>
        <end position="698"/>
    </location>
</feature>
<feature type="region of interest" description="Disordered" evidence="1">
    <location>
        <begin position="867"/>
        <end position="909"/>
    </location>
</feature>